<dbReference type="EMBL" id="CYTW01000002">
    <property type="protein sequence ID" value="CUK01838.1"/>
    <property type="molecule type" value="Genomic_DNA"/>
</dbReference>
<keyword evidence="1" id="KW-0805">Transcription regulation</keyword>
<dbReference type="STRING" id="1715693.PH7735_02502"/>
<keyword evidence="6" id="KW-1185">Reference proteome</keyword>
<dbReference type="PANTHER" id="PTHR46797">
    <property type="entry name" value="HTH-TYPE TRANSCRIPTIONAL REGULATOR"/>
    <property type="match status" value="1"/>
</dbReference>
<accession>A0A0P1IAJ2</accession>
<feature type="domain" description="HTH cro/C1-type" evidence="4">
    <location>
        <begin position="11"/>
        <end position="65"/>
    </location>
</feature>
<evidence type="ECO:0000313" key="5">
    <source>
        <dbReference type="EMBL" id="CUK01838.1"/>
    </source>
</evidence>
<dbReference type="PROSITE" id="PS50943">
    <property type="entry name" value="HTH_CROC1"/>
    <property type="match status" value="1"/>
</dbReference>
<organism evidence="5 6">
    <name type="scientific">Shimia thalassica</name>
    <dbReference type="NCBI Taxonomy" id="1715693"/>
    <lineage>
        <taxon>Bacteria</taxon>
        <taxon>Pseudomonadati</taxon>
        <taxon>Pseudomonadota</taxon>
        <taxon>Alphaproteobacteria</taxon>
        <taxon>Rhodobacterales</taxon>
        <taxon>Roseobacteraceae</taxon>
    </lineage>
</organism>
<dbReference type="SUPFAM" id="SSF47413">
    <property type="entry name" value="lambda repressor-like DNA-binding domains"/>
    <property type="match status" value="1"/>
</dbReference>
<dbReference type="InterPro" id="IPR050807">
    <property type="entry name" value="TransReg_Diox_bact_type"/>
</dbReference>
<evidence type="ECO:0000256" key="3">
    <source>
        <dbReference type="ARBA" id="ARBA00023163"/>
    </source>
</evidence>
<dbReference type="PANTHER" id="PTHR46797:SF23">
    <property type="entry name" value="HTH-TYPE TRANSCRIPTIONAL REGULATOR SUTR"/>
    <property type="match status" value="1"/>
</dbReference>
<dbReference type="Gene3D" id="1.10.260.40">
    <property type="entry name" value="lambda repressor-like DNA-binding domains"/>
    <property type="match status" value="1"/>
</dbReference>
<dbReference type="CDD" id="cd00093">
    <property type="entry name" value="HTH_XRE"/>
    <property type="match status" value="1"/>
</dbReference>
<dbReference type="GO" id="GO:0003677">
    <property type="term" value="F:DNA binding"/>
    <property type="evidence" value="ECO:0007669"/>
    <property type="project" value="UniProtKB-KW"/>
</dbReference>
<evidence type="ECO:0000259" key="4">
    <source>
        <dbReference type="PROSITE" id="PS50943"/>
    </source>
</evidence>
<dbReference type="GeneID" id="83881521"/>
<evidence type="ECO:0000313" key="6">
    <source>
        <dbReference type="Proteomes" id="UP000051870"/>
    </source>
</evidence>
<dbReference type="RefSeq" id="WP_058311665.1">
    <property type="nucleotide sequence ID" value="NZ_CYTW01000002.1"/>
</dbReference>
<dbReference type="InterPro" id="IPR018653">
    <property type="entry name" value="ScfR_C"/>
</dbReference>
<proteinExistence type="predicted"/>
<name>A0A0P1IAJ2_9RHOB</name>
<dbReference type="InterPro" id="IPR010982">
    <property type="entry name" value="Lambda_DNA-bd_dom_sf"/>
</dbReference>
<dbReference type="Pfam" id="PF01381">
    <property type="entry name" value="HTH_3"/>
    <property type="match status" value="1"/>
</dbReference>
<dbReference type="AlphaFoldDB" id="A0A0P1IAJ2"/>
<dbReference type="SMART" id="SM00530">
    <property type="entry name" value="HTH_XRE"/>
    <property type="match status" value="1"/>
</dbReference>
<keyword evidence="2" id="KW-0238">DNA-binding</keyword>
<reference evidence="6" key="1">
    <citation type="submission" date="2015-09" db="EMBL/GenBank/DDBJ databases">
        <authorList>
            <person name="Rodrigo-Torres Lidia"/>
            <person name="Arahal R.David."/>
        </authorList>
    </citation>
    <scope>NUCLEOTIDE SEQUENCE [LARGE SCALE GENOMIC DNA]</scope>
    <source>
        <strain evidence="6">CECT 7735</strain>
    </source>
</reference>
<protein>
    <submittedName>
        <fullName evidence="5">Putative transcriptional regulator</fullName>
    </submittedName>
</protein>
<evidence type="ECO:0000256" key="1">
    <source>
        <dbReference type="ARBA" id="ARBA00023015"/>
    </source>
</evidence>
<dbReference type="InterPro" id="IPR001387">
    <property type="entry name" value="Cro/C1-type_HTH"/>
</dbReference>
<sequence length="432" mass="47567">MARDTLTGSRIRERRTVAGIRQAELARDVGISASYLNLIEHNRRRIGGKLLVDIAQILGVEPSLLSEGAEAALISTLREAAADSAATKPELDRIDEFAGRFPGWAALISENHRRIAALERTAATLTDRLTHDPHLATSMHEVLTMVTAIRSTSGILAETEEIEPEWRTRFHRNLNEDSQRLAESSQRLVSYLDGAGDAGASLTSPMEEVELMLAEHNYSFPQLEEEQDQIAEFVEAQTTLKTSAAREMAAQALRQLRADARNMPREEMKAVIETNGADPAGLARKFNVSLAGVFRRLSVLSDDILPRPMGLVMCDGSGTLMLRKPIEGFPVPRFSAACPKWPLFQALNRPLHPIRQTVTVTGRDALQFECYAVTEPVGQVTFNEDPLYHSYMLVVPVESGDTQGREVGSSCRVCPSAECLGRREPSILVDGI</sequence>
<dbReference type="GO" id="GO:0003700">
    <property type="term" value="F:DNA-binding transcription factor activity"/>
    <property type="evidence" value="ECO:0007669"/>
    <property type="project" value="TreeGrafter"/>
</dbReference>
<keyword evidence="3" id="KW-0804">Transcription</keyword>
<evidence type="ECO:0000256" key="2">
    <source>
        <dbReference type="ARBA" id="ARBA00023125"/>
    </source>
</evidence>
<dbReference type="Proteomes" id="UP000051870">
    <property type="component" value="Unassembled WGS sequence"/>
</dbReference>
<dbReference type="Pfam" id="PF09856">
    <property type="entry name" value="ScfRs"/>
    <property type="match status" value="1"/>
</dbReference>
<gene>
    <name evidence="5" type="ORF">PH7735_02502</name>
</gene>
<dbReference type="GO" id="GO:0005829">
    <property type="term" value="C:cytosol"/>
    <property type="evidence" value="ECO:0007669"/>
    <property type="project" value="TreeGrafter"/>
</dbReference>